<keyword evidence="4" id="KW-1134">Transmembrane beta strand</keyword>
<dbReference type="Gene3D" id="1.20.1600.10">
    <property type="entry name" value="Outer membrane efflux proteins (OEP)"/>
    <property type="match status" value="1"/>
</dbReference>
<feature type="chain" id="PRO_5011487366" evidence="8">
    <location>
        <begin position="29"/>
        <end position="466"/>
    </location>
</feature>
<dbReference type="AlphaFoldDB" id="A0A1I3SFM1"/>
<accession>A0A1I3SFM1</accession>
<sequence>MAALGKRRFGRMMTMAAFAVLTSVAANAQTLSDALIQAYRSSPLLEQQRFLLRATDEDVALAISALRPTVSFQAEYGKSSAFRDFPRQATTTNASLALILDYTLVDGGQRALRISAAKEAVLGARFGLLQFEQGVLLDAVTAYLDLRLAVRIVDVRESNVRLITQQLRAAEDRFEVGEVTRTDVAIAQSRLAASRSALAAARGQVDIARETYRLAIGVLPTGSLAAPPAAPALPQSVDQAQQLALQVHPLISAGQHEITALTLLSEARAADRLPSLGLRGTVARGRPDTDSASISITGNVPIYTGGRLPALQRQAIAQAQAARSNLGQTARTITDGVGRAWAGLEVARAQITATREGVRAAQLAFEGFSEEAQLGARTTLDVLDAEQELLDARTALLEAESNAQLAVYNVMAAIGLMTTDHLGLSVERYDPSAYYNAVSNAPRGVQTQPSAQGDRLDSVMRRFGRN</sequence>
<keyword evidence="6" id="KW-0472">Membrane</keyword>
<dbReference type="GO" id="GO:0009279">
    <property type="term" value="C:cell outer membrane"/>
    <property type="evidence" value="ECO:0007669"/>
    <property type="project" value="UniProtKB-SubCell"/>
</dbReference>
<organism evidence="9 10">
    <name type="scientific">Jannaschia pohangensis</name>
    <dbReference type="NCBI Taxonomy" id="390807"/>
    <lineage>
        <taxon>Bacteria</taxon>
        <taxon>Pseudomonadati</taxon>
        <taxon>Pseudomonadota</taxon>
        <taxon>Alphaproteobacteria</taxon>
        <taxon>Rhodobacterales</taxon>
        <taxon>Roseobacteraceae</taxon>
        <taxon>Jannaschia</taxon>
    </lineage>
</organism>
<dbReference type="EMBL" id="FORA01000004">
    <property type="protein sequence ID" value="SFJ57548.1"/>
    <property type="molecule type" value="Genomic_DNA"/>
</dbReference>
<evidence type="ECO:0000256" key="5">
    <source>
        <dbReference type="ARBA" id="ARBA00022692"/>
    </source>
</evidence>
<protein>
    <submittedName>
        <fullName evidence="9">Outer membrane protein</fullName>
    </submittedName>
</protein>
<evidence type="ECO:0000256" key="7">
    <source>
        <dbReference type="ARBA" id="ARBA00023237"/>
    </source>
</evidence>
<gene>
    <name evidence="9" type="ORF">SAMN04488095_3138</name>
</gene>
<evidence type="ECO:0000256" key="1">
    <source>
        <dbReference type="ARBA" id="ARBA00004442"/>
    </source>
</evidence>
<evidence type="ECO:0000256" key="2">
    <source>
        <dbReference type="ARBA" id="ARBA00007613"/>
    </source>
</evidence>
<dbReference type="InterPro" id="IPR051906">
    <property type="entry name" value="TolC-like"/>
</dbReference>
<reference evidence="9 10" key="1">
    <citation type="submission" date="2016-10" db="EMBL/GenBank/DDBJ databases">
        <authorList>
            <person name="de Groot N.N."/>
        </authorList>
    </citation>
    <scope>NUCLEOTIDE SEQUENCE [LARGE SCALE GENOMIC DNA]</scope>
    <source>
        <strain evidence="9 10">DSM 19073</strain>
    </source>
</reference>
<keyword evidence="8" id="KW-0732">Signal</keyword>
<keyword evidence="7" id="KW-0998">Cell outer membrane</keyword>
<evidence type="ECO:0000313" key="9">
    <source>
        <dbReference type="EMBL" id="SFJ57548.1"/>
    </source>
</evidence>
<dbReference type="RefSeq" id="WP_245749279.1">
    <property type="nucleotide sequence ID" value="NZ_FORA01000004.1"/>
</dbReference>
<evidence type="ECO:0000313" key="10">
    <source>
        <dbReference type="Proteomes" id="UP000199110"/>
    </source>
</evidence>
<comment type="subcellular location">
    <subcellularLocation>
        <location evidence="1">Cell outer membrane</location>
    </subcellularLocation>
</comment>
<evidence type="ECO:0000256" key="4">
    <source>
        <dbReference type="ARBA" id="ARBA00022452"/>
    </source>
</evidence>
<dbReference type="InterPro" id="IPR003423">
    <property type="entry name" value="OMP_efflux"/>
</dbReference>
<proteinExistence type="inferred from homology"/>
<dbReference type="GO" id="GO:1990281">
    <property type="term" value="C:efflux pump complex"/>
    <property type="evidence" value="ECO:0007669"/>
    <property type="project" value="TreeGrafter"/>
</dbReference>
<dbReference type="SUPFAM" id="SSF56954">
    <property type="entry name" value="Outer membrane efflux proteins (OEP)"/>
    <property type="match status" value="1"/>
</dbReference>
<keyword evidence="10" id="KW-1185">Reference proteome</keyword>
<evidence type="ECO:0000256" key="3">
    <source>
        <dbReference type="ARBA" id="ARBA00022448"/>
    </source>
</evidence>
<dbReference type="NCBIfam" id="TIGR01844">
    <property type="entry name" value="type_I_sec_TolC"/>
    <property type="match status" value="1"/>
</dbReference>
<comment type="similarity">
    <text evidence="2">Belongs to the outer membrane factor (OMF) (TC 1.B.17) family.</text>
</comment>
<feature type="signal peptide" evidence="8">
    <location>
        <begin position="1"/>
        <end position="28"/>
    </location>
</feature>
<evidence type="ECO:0000256" key="6">
    <source>
        <dbReference type="ARBA" id="ARBA00023136"/>
    </source>
</evidence>
<dbReference type="InterPro" id="IPR010130">
    <property type="entry name" value="T1SS_OMP_TolC"/>
</dbReference>
<dbReference type="Proteomes" id="UP000199110">
    <property type="component" value="Unassembled WGS sequence"/>
</dbReference>
<name>A0A1I3SFM1_9RHOB</name>
<keyword evidence="3" id="KW-0813">Transport</keyword>
<dbReference type="STRING" id="390807.SAMN04488095_3138"/>
<dbReference type="GO" id="GO:0015288">
    <property type="term" value="F:porin activity"/>
    <property type="evidence" value="ECO:0007669"/>
    <property type="project" value="TreeGrafter"/>
</dbReference>
<dbReference type="GO" id="GO:0015562">
    <property type="term" value="F:efflux transmembrane transporter activity"/>
    <property type="evidence" value="ECO:0007669"/>
    <property type="project" value="InterPro"/>
</dbReference>
<keyword evidence="5" id="KW-0812">Transmembrane</keyword>
<dbReference type="PANTHER" id="PTHR30026">
    <property type="entry name" value="OUTER MEMBRANE PROTEIN TOLC"/>
    <property type="match status" value="1"/>
</dbReference>
<dbReference type="Pfam" id="PF02321">
    <property type="entry name" value="OEP"/>
    <property type="match status" value="2"/>
</dbReference>
<dbReference type="PANTHER" id="PTHR30026:SF22">
    <property type="entry name" value="OUTER MEMBRANE EFFLUX PROTEIN"/>
    <property type="match status" value="1"/>
</dbReference>
<evidence type="ECO:0000256" key="8">
    <source>
        <dbReference type="SAM" id="SignalP"/>
    </source>
</evidence>